<organism evidence="1 2">
    <name type="scientific">Paracoccus benzoatiresistens</name>
    <dbReference type="NCBI Taxonomy" id="2997341"/>
    <lineage>
        <taxon>Bacteria</taxon>
        <taxon>Pseudomonadati</taxon>
        <taxon>Pseudomonadota</taxon>
        <taxon>Alphaproteobacteria</taxon>
        <taxon>Rhodobacterales</taxon>
        <taxon>Paracoccaceae</taxon>
        <taxon>Paracoccus</taxon>
    </lineage>
</organism>
<evidence type="ECO:0000313" key="1">
    <source>
        <dbReference type="EMBL" id="MCZ0963886.1"/>
    </source>
</evidence>
<comment type="caution">
    <text evidence="1">The sequence shown here is derived from an EMBL/GenBank/DDBJ whole genome shotgun (WGS) entry which is preliminary data.</text>
</comment>
<dbReference type="EMBL" id="JAPTYD010000056">
    <property type="protein sequence ID" value="MCZ0963886.1"/>
    <property type="molecule type" value="Genomic_DNA"/>
</dbReference>
<dbReference type="Pfam" id="PF13554">
    <property type="entry name" value="Phage_tail_terminator_5"/>
    <property type="match status" value="1"/>
</dbReference>
<evidence type="ECO:0000313" key="2">
    <source>
        <dbReference type="Proteomes" id="UP001149822"/>
    </source>
</evidence>
<dbReference type="RefSeq" id="WP_268943983.1">
    <property type="nucleotide sequence ID" value="NZ_JAPTYD010000056.1"/>
</dbReference>
<dbReference type="InterPro" id="IPR025395">
    <property type="entry name" value="Phage_tail_terminator-like"/>
</dbReference>
<proteinExistence type="predicted"/>
<keyword evidence="2" id="KW-1185">Reference proteome</keyword>
<gene>
    <name evidence="1" type="ORF">OU682_20020</name>
</gene>
<name>A0ABT4J9X8_9RHOB</name>
<sequence length="133" mass="14016">MSAAAIEAALKARLAEYADLPKAWPNQDFDPKDPGNMPYVACDLVRAGTSDRTLEGDAPETVGRLVATVVVAKGTSTGTANRHADAIAALFPRGQRIAAGELAVTVTQPPHIREGMTDGTYWRVPVAITFLAA</sequence>
<dbReference type="Gene3D" id="3.30.2000.20">
    <property type="match status" value="1"/>
</dbReference>
<protein>
    <submittedName>
        <fullName evidence="1">Phage tail terminator-like protein</fullName>
    </submittedName>
</protein>
<dbReference type="Proteomes" id="UP001149822">
    <property type="component" value="Unassembled WGS sequence"/>
</dbReference>
<accession>A0ABT4J9X8</accession>
<reference evidence="1" key="1">
    <citation type="submission" date="2022-12" db="EMBL/GenBank/DDBJ databases">
        <title>Paracoccus sp. EF6 isolated from a lake water.</title>
        <authorList>
            <person name="Liu H."/>
        </authorList>
    </citation>
    <scope>NUCLEOTIDE SEQUENCE</scope>
    <source>
        <strain evidence="1">EF6</strain>
    </source>
</reference>